<accession>A0ABQ2RAG1</accession>
<feature type="transmembrane region" description="Helical" evidence="1">
    <location>
        <begin position="337"/>
        <end position="355"/>
    </location>
</feature>
<evidence type="ECO:0000313" key="2">
    <source>
        <dbReference type="EMBL" id="GGQ16712.1"/>
    </source>
</evidence>
<feature type="transmembrane region" description="Helical" evidence="1">
    <location>
        <begin position="187"/>
        <end position="207"/>
    </location>
</feature>
<feature type="transmembrane region" description="Helical" evidence="1">
    <location>
        <begin position="219"/>
        <end position="238"/>
    </location>
</feature>
<feature type="transmembrane region" description="Helical" evidence="1">
    <location>
        <begin position="158"/>
        <end position="181"/>
    </location>
</feature>
<comment type="caution">
    <text evidence="2">The sequence shown here is derived from an EMBL/GenBank/DDBJ whole genome shotgun (WGS) entry which is preliminary data.</text>
</comment>
<evidence type="ECO:0000313" key="3">
    <source>
        <dbReference type="Proteomes" id="UP000619118"/>
    </source>
</evidence>
<dbReference type="NCBIfam" id="TIGR04370">
    <property type="entry name" value="glyco_rpt_poly"/>
    <property type="match status" value="1"/>
</dbReference>
<evidence type="ECO:0000256" key="1">
    <source>
        <dbReference type="SAM" id="Phobius"/>
    </source>
</evidence>
<keyword evidence="1" id="KW-0472">Membrane</keyword>
<feature type="transmembrane region" description="Helical" evidence="1">
    <location>
        <begin position="32"/>
        <end position="52"/>
    </location>
</feature>
<evidence type="ECO:0008006" key="4">
    <source>
        <dbReference type="Google" id="ProtNLM"/>
    </source>
</evidence>
<proteinExistence type="predicted"/>
<dbReference type="Proteomes" id="UP000619118">
    <property type="component" value="Unassembled WGS sequence"/>
</dbReference>
<organism evidence="2 3">
    <name type="scientific">Shewanella litoralis</name>
    <dbReference type="NCBI Taxonomy" id="2282700"/>
    <lineage>
        <taxon>Bacteria</taxon>
        <taxon>Pseudomonadati</taxon>
        <taxon>Pseudomonadota</taxon>
        <taxon>Gammaproteobacteria</taxon>
        <taxon>Alteromonadales</taxon>
        <taxon>Shewanellaceae</taxon>
        <taxon>Shewanella</taxon>
    </lineage>
</organism>
<sequence>MYGLLLETSILPPSHMIAFWAIKFDSIPWVEFAIINFIIFMASVGSDGIIPGKNNGSNISKQKKEIYISRNKIYSLSFIFVTFVMVEFLITVSIYGSLSEFIQASYSRTALEDTNVNFIFPLLLFCNVLSVIIFSFYINERYRDYVRYYIPFIISQVIYCFFAGGRSIALLLLISLIIVKYKTIKNIGINKFVVGIFIFAVISGTMISKRFETQGADAYVANNFISIIEAAYTGLPMIDHLGLSIKYVEENGYDYGDVYINSVLFFIPRSIWVNKPLQLSRLMRENFYGDTTGGIPPGLFGESYIAFGWVGVFIIAVLYGFLIRFLDKIIIDCPLDIFSRLRLAVIPTLFGFILVRGGVDIGIYRVGLIIFLYFLMESYIRVKVVYNGR</sequence>
<feature type="transmembrane region" description="Helical" evidence="1">
    <location>
        <begin position="73"/>
        <end position="98"/>
    </location>
</feature>
<dbReference type="InterPro" id="IPR002760">
    <property type="entry name" value="O_anti_polymase"/>
</dbReference>
<dbReference type="EMBL" id="BMQX01000010">
    <property type="protein sequence ID" value="GGQ16712.1"/>
    <property type="molecule type" value="Genomic_DNA"/>
</dbReference>
<name>A0ABQ2RAG1_9GAMM</name>
<keyword evidence="1" id="KW-1133">Transmembrane helix</keyword>
<feature type="transmembrane region" description="Helical" evidence="1">
    <location>
        <begin position="304"/>
        <end position="325"/>
    </location>
</feature>
<feature type="transmembrane region" description="Helical" evidence="1">
    <location>
        <begin position="361"/>
        <end position="380"/>
    </location>
</feature>
<protein>
    <recommendedName>
        <fullName evidence="4">Oligosaccharide repeat unit polymerase</fullName>
    </recommendedName>
</protein>
<keyword evidence="3" id="KW-1185">Reference proteome</keyword>
<reference evidence="3" key="1">
    <citation type="journal article" date="2019" name="Int. J. Syst. Evol. Microbiol.">
        <title>The Global Catalogue of Microorganisms (GCM) 10K type strain sequencing project: providing services to taxonomists for standard genome sequencing and annotation.</title>
        <authorList>
            <consortium name="The Broad Institute Genomics Platform"/>
            <consortium name="The Broad Institute Genome Sequencing Center for Infectious Disease"/>
            <person name="Wu L."/>
            <person name="Ma J."/>
        </authorList>
    </citation>
    <scope>NUCLEOTIDE SEQUENCE [LARGE SCALE GENOMIC DNA]</scope>
    <source>
        <strain evidence="3">JCM 32306</strain>
    </source>
</reference>
<keyword evidence="1" id="KW-0812">Transmembrane</keyword>
<gene>
    <name evidence="2" type="ORF">GCM10009411_16240</name>
</gene>
<dbReference type="Pfam" id="PF01901">
    <property type="entry name" value="O_anti_polymase"/>
    <property type="match status" value="1"/>
</dbReference>
<feature type="transmembrane region" description="Helical" evidence="1">
    <location>
        <begin position="118"/>
        <end position="138"/>
    </location>
</feature>